<accession>A0ABX0SXI1</accession>
<evidence type="ECO:0000256" key="1">
    <source>
        <dbReference type="ARBA" id="ARBA00022722"/>
    </source>
</evidence>
<evidence type="ECO:0000256" key="2">
    <source>
        <dbReference type="ARBA" id="ARBA00022723"/>
    </source>
</evidence>
<dbReference type="Pfam" id="PF01850">
    <property type="entry name" value="PIN"/>
    <property type="match status" value="1"/>
</dbReference>
<gene>
    <name evidence="6" type="ORF">FHX46_003875</name>
</gene>
<evidence type="ECO:0000259" key="5">
    <source>
        <dbReference type="Pfam" id="PF01850"/>
    </source>
</evidence>
<protein>
    <submittedName>
        <fullName evidence="6">Nucleic acid-binding protein</fullName>
    </submittedName>
</protein>
<name>A0ABX0SXI1_9PSEU</name>
<dbReference type="SUPFAM" id="SSF88723">
    <property type="entry name" value="PIN domain-like"/>
    <property type="match status" value="1"/>
</dbReference>
<comment type="caution">
    <text evidence="6">The sequence shown here is derived from an EMBL/GenBank/DDBJ whole genome shotgun (WGS) entry which is preliminary data.</text>
</comment>
<dbReference type="InterPro" id="IPR002716">
    <property type="entry name" value="PIN_dom"/>
</dbReference>
<evidence type="ECO:0000313" key="6">
    <source>
        <dbReference type="EMBL" id="NIH81345.1"/>
    </source>
</evidence>
<feature type="domain" description="PIN" evidence="5">
    <location>
        <begin position="4"/>
        <end position="47"/>
    </location>
</feature>
<reference evidence="6 7" key="1">
    <citation type="submission" date="2020-03" db="EMBL/GenBank/DDBJ databases">
        <title>Sequencing the genomes of 1000 actinobacteria strains.</title>
        <authorList>
            <person name="Klenk H.-P."/>
        </authorList>
    </citation>
    <scope>NUCLEOTIDE SEQUENCE [LARGE SCALE GENOMIC DNA]</scope>
    <source>
        <strain evidence="6 7">DSM 45668</strain>
    </source>
</reference>
<dbReference type="EMBL" id="JAANOU010000001">
    <property type="protein sequence ID" value="NIH81345.1"/>
    <property type="molecule type" value="Genomic_DNA"/>
</dbReference>
<evidence type="ECO:0000313" key="7">
    <source>
        <dbReference type="Proteomes" id="UP000754495"/>
    </source>
</evidence>
<dbReference type="InterPro" id="IPR029060">
    <property type="entry name" value="PIN-like_dom_sf"/>
</dbReference>
<keyword evidence="1" id="KW-0540">Nuclease</keyword>
<dbReference type="RefSeq" id="WP_279589475.1">
    <property type="nucleotide sequence ID" value="NZ_JAANOU010000001.1"/>
</dbReference>
<dbReference type="Proteomes" id="UP000754495">
    <property type="component" value="Unassembled WGS sequence"/>
</dbReference>
<keyword evidence="7" id="KW-1185">Reference proteome</keyword>
<keyword evidence="2" id="KW-0479">Metal-binding</keyword>
<keyword evidence="3" id="KW-0378">Hydrolase</keyword>
<keyword evidence="4" id="KW-0460">Magnesium</keyword>
<evidence type="ECO:0000256" key="3">
    <source>
        <dbReference type="ARBA" id="ARBA00022801"/>
    </source>
</evidence>
<proteinExistence type="predicted"/>
<sequence length="48" mass="5318">MTHLLDANVLVALVVADHVHHRSAEAWFTESEDTFATCPITEGSLIRL</sequence>
<evidence type="ECO:0000256" key="4">
    <source>
        <dbReference type="ARBA" id="ARBA00022842"/>
    </source>
</evidence>
<organism evidence="6 7">
    <name type="scientific">Amycolatopsis viridis</name>
    <dbReference type="NCBI Taxonomy" id="185678"/>
    <lineage>
        <taxon>Bacteria</taxon>
        <taxon>Bacillati</taxon>
        <taxon>Actinomycetota</taxon>
        <taxon>Actinomycetes</taxon>
        <taxon>Pseudonocardiales</taxon>
        <taxon>Pseudonocardiaceae</taxon>
        <taxon>Amycolatopsis</taxon>
    </lineage>
</organism>